<reference evidence="1 2" key="1">
    <citation type="submission" date="2019-01" db="EMBL/GenBank/DDBJ databases">
        <authorList>
            <person name="Chen W.-M."/>
        </authorList>
    </citation>
    <scope>NUCLEOTIDE SEQUENCE [LARGE SCALE GENOMIC DNA]</scope>
    <source>
        <strain evidence="1 2">KYPC3</strain>
    </source>
</reference>
<gene>
    <name evidence="1" type="ORF">EOE67_06490</name>
</gene>
<dbReference type="Proteomes" id="UP000283077">
    <property type="component" value="Unassembled WGS sequence"/>
</dbReference>
<dbReference type="OrthoDB" id="197364at2"/>
<dbReference type="AlphaFoldDB" id="A0A437R0H7"/>
<evidence type="ECO:0000313" key="2">
    <source>
        <dbReference type="Proteomes" id="UP000283077"/>
    </source>
</evidence>
<name>A0A437R0H7_9GAMM</name>
<dbReference type="RefSeq" id="WP_127698228.1">
    <property type="nucleotide sequence ID" value="NZ_SACS01000005.1"/>
</dbReference>
<sequence length="252" mass="28068">MQERNCQQQDATIGTRDTGITIKGTNQPLPGSVIACGVCQHPMKTARTIDSDSPADLSVGINLENDVGAPTGYGYLLSIIYCQKCGFATTALNHACPDDIRALVHSIPYQLQWSDESLPKLARVFLCKAILDLSRQQLCDAAYSALAAAWVCDELADKNAAIWCRKVTAEYFRRYFSNNPRLDSEQQRMLFHYVDVCHRAGLLQRARQLCRIIAQQQLDAGQQQHLTLLQMQLGQSDVPPQQQLTDLISDLT</sequence>
<proteinExistence type="predicted"/>
<protein>
    <recommendedName>
        <fullName evidence="3">DUF2225 domain-containing protein</fullName>
    </recommendedName>
</protein>
<dbReference type="EMBL" id="SACS01000005">
    <property type="protein sequence ID" value="RVU40240.1"/>
    <property type="molecule type" value="Genomic_DNA"/>
</dbReference>
<accession>A0A437R0H7</accession>
<comment type="caution">
    <text evidence="1">The sequence shown here is derived from an EMBL/GenBank/DDBJ whole genome shotgun (WGS) entry which is preliminary data.</text>
</comment>
<evidence type="ECO:0008006" key="3">
    <source>
        <dbReference type="Google" id="ProtNLM"/>
    </source>
</evidence>
<evidence type="ECO:0000313" key="1">
    <source>
        <dbReference type="EMBL" id="RVU40240.1"/>
    </source>
</evidence>
<organism evidence="1 2">
    <name type="scientific">Rheinheimera riviphila</name>
    <dbReference type="NCBI Taxonomy" id="1834037"/>
    <lineage>
        <taxon>Bacteria</taxon>
        <taxon>Pseudomonadati</taxon>
        <taxon>Pseudomonadota</taxon>
        <taxon>Gammaproteobacteria</taxon>
        <taxon>Chromatiales</taxon>
        <taxon>Chromatiaceae</taxon>
        <taxon>Rheinheimera</taxon>
    </lineage>
</organism>
<keyword evidence="2" id="KW-1185">Reference proteome</keyword>